<feature type="region of interest" description="Disordered" evidence="3">
    <location>
        <begin position="1"/>
        <end position="38"/>
    </location>
</feature>
<dbReference type="PANTHER" id="PTHR33365:SF4">
    <property type="entry name" value="CYCLOCHLOROTINE BIOSYNTHESIS PROTEIN O"/>
    <property type="match status" value="1"/>
</dbReference>
<feature type="transmembrane region" description="Helical" evidence="4">
    <location>
        <begin position="50"/>
        <end position="70"/>
    </location>
</feature>
<dbReference type="InterPro" id="IPR021765">
    <property type="entry name" value="UstYa-like"/>
</dbReference>
<dbReference type="AlphaFoldDB" id="A0A6A6JQU3"/>
<proteinExistence type="inferred from homology"/>
<feature type="region of interest" description="Disordered" evidence="3">
    <location>
        <begin position="190"/>
        <end position="215"/>
    </location>
</feature>
<evidence type="ECO:0000256" key="1">
    <source>
        <dbReference type="ARBA" id="ARBA00004685"/>
    </source>
</evidence>
<dbReference type="Proteomes" id="UP000800097">
    <property type="component" value="Unassembled WGS sequence"/>
</dbReference>
<keyword evidence="4" id="KW-0472">Membrane</keyword>
<dbReference type="OrthoDB" id="3687641at2759"/>
<evidence type="ECO:0000256" key="3">
    <source>
        <dbReference type="SAM" id="MobiDB-lite"/>
    </source>
</evidence>
<comment type="pathway">
    <text evidence="1">Mycotoxin biosynthesis.</text>
</comment>
<dbReference type="PANTHER" id="PTHR33365">
    <property type="entry name" value="YALI0B05434P"/>
    <property type="match status" value="1"/>
</dbReference>
<gene>
    <name evidence="5" type="ORF">EI97DRAFT_465165</name>
</gene>
<accession>A0A6A6JQU3</accession>
<organism evidence="5 6">
    <name type="scientific">Westerdykella ornata</name>
    <dbReference type="NCBI Taxonomy" id="318751"/>
    <lineage>
        <taxon>Eukaryota</taxon>
        <taxon>Fungi</taxon>
        <taxon>Dikarya</taxon>
        <taxon>Ascomycota</taxon>
        <taxon>Pezizomycotina</taxon>
        <taxon>Dothideomycetes</taxon>
        <taxon>Pleosporomycetidae</taxon>
        <taxon>Pleosporales</taxon>
        <taxon>Sporormiaceae</taxon>
        <taxon>Westerdykella</taxon>
    </lineage>
</organism>
<feature type="compositionally biased region" description="Low complexity" evidence="3">
    <location>
        <begin position="193"/>
        <end position="215"/>
    </location>
</feature>
<dbReference type="GO" id="GO:0043386">
    <property type="term" value="P:mycotoxin biosynthetic process"/>
    <property type="evidence" value="ECO:0007669"/>
    <property type="project" value="InterPro"/>
</dbReference>
<comment type="similarity">
    <text evidence="2">Belongs to the ustYa family.</text>
</comment>
<evidence type="ECO:0000313" key="6">
    <source>
        <dbReference type="Proteomes" id="UP000800097"/>
    </source>
</evidence>
<dbReference type="Pfam" id="PF11807">
    <property type="entry name" value="UstYa"/>
    <property type="match status" value="1"/>
</dbReference>
<reference evidence="5" key="1">
    <citation type="journal article" date="2020" name="Stud. Mycol.">
        <title>101 Dothideomycetes genomes: a test case for predicting lifestyles and emergence of pathogens.</title>
        <authorList>
            <person name="Haridas S."/>
            <person name="Albert R."/>
            <person name="Binder M."/>
            <person name="Bloem J."/>
            <person name="Labutti K."/>
            <person name="Salamov A."/>
            <person name="Andreopoulos B."/>
            <person name="Baker S."/>
            <person name="Barry K."/>
            <person name="Bills G."/>
            <person name="Bluhm B."/>
            <person name="Cannon C."/>
            <person name="Castanera R."/>
            <person name="Culley D."/>
            <person name="Daum C."/>
            <person name="Ezra D."/>
            <person name="Gonzalez J."/>
            <person name="Henrissat B."/>
            <person name="Kuo A."/>
            <person name="Liang C."/>
            <person name="Lipzen A."/>
            <person name="Lutzoni F."/>
            <person name="Magnuson J."/>
            <person name="Mondo S."/>
            <person name="Nolan M."/>
            <person name="Ohm R."/>
            <person name="Pangilinan J."/>
            <person name="Park H.-J."/>
            <person name="Ramirez L."/>
            <person name="Alfaro M."/>
            <person name="Sun H."/>
            <person name="Tritt A."/>
            <person name="Yoshinaga Y."/>
            <person name="Zwiers L.-H."/>
            <person name="Turgeon B."/>
            <person name="Goodwin S."/>
            <person name="Spatafora J."/>
            <person name="Crous P."/>
            <person name="Grigoriev I."/>
        </authorList>
    </citation>
    <scope>NUCLEOTIDE SEQUENCE</scope>
    <source>
        <strain evidence="5">CBS 379.55</strain>
    </source>
</reference>
<dbReference type="EMBL" id="ML986487">
    <property type="protein sequence ID" value="KAF2278757.1"/>
    <property type="molecule type" value="Genomic_DNA"/>
</dbReference>
<evidence type="ECO:0000256" key="4">
    <source>
        <dbReference type="SAM" id="Phobius"/>
    </source>
</evidence>
<name>A0A6A6JQU3_WESOR</name>
<keyword evidence="4" id="KW-1133">Transmembrane helix</keyword>
<dbReference type="RefSeq" id="XP_033656296.1">
    <property type="nucleotide sequence ID" value="XM_033801458.1"/>
</dbReference>
<evidence type="ECO:0000313" key="5">
    <source>
        <dbReference type="EMBL" id="KAF2278757.1"/>
    </source>
</evidence>
<dbReference type="GeneID" id="54554633"/>
<keyword evidence="6" id="KW-1185">Reference proteome</keyword>
<protein>
    <submittedName>
        <fullName evidence="5">Uncharacterized protein</fullName>
    </submittedName>
</protein>
<keyword evidence="4" id="KW-0812">Transmembrane</keyword>
<sequence length="295" mass="31762">MPRTTTDPSDEDIDVEASHALLPTSPSHSQWPREKPSVSEKRGLRYRRAWEVWAIGFICLVSGIAIGALLGARGKSCVASAGSGSGGGALAEAEAEVGGVDRAPFGYNISVIFSPNADFQKDGGPEADGIWDSLLPRGKGFIQLSTTGTPIPYADQDSTNSLLENTKVVSVFHQLHCLNNIRKSLLAATSPESDPSTLSDPTHSSSSSSSSSSHSPSTFQYLAPHLKTHWHHCFDYLRQSLMCNADVTLETLERSKVDGRILRSVDGWGTKHVCRDFGRLWEWAQEARAGVGGGL</sequence>
<evidence type="ECO:0000256" key="2">
    <source>
        <dbReference type="ARBA" id="ARBA00035112"/>
    </source>
</evidence>